<dbReference type="InterPro" id="IPR022509">
    <property type="entry name" value="Conjugation_ATPase_TraG"/>
</dbReference>
<sequence length="831" mass="95108">MQTHQKTAFKMPYAGIDPDDGQAVLYGERGDFSMIFQIRNPVLQYGADPDAYSAYHHLLLNMIKILGEGYIIQKQDVFSRQKYQPKPATEFLQQKYNEHFEGREYTSISTYLILTRQVKRGAFYVYDKKVLNDFHQHRSKIYDLLNGSGLSPHLLDETEINRYITAILGMEFSSGHAALDNILSGDQQLGIGTRAVRSISLINTDIIDLPEKLGTYTEKHDGKNLREFPVDNLSFLHQVPGYQCIVYNQVIEIPGQQLTLNKLELKRKRHSGVPDPANLICVEDIDQLLVDVARENQLLVNAHYNIIVCAEVSKINKAANFIEAALFQQGIIPSRNAYNQLELFRSALPGNAVELKKYDWFLTTSDAALCFFFKESMLTDEDSDFLIRFTDRQGIPVGIDPADLPMRTNRINNRSKFVLGGSGSGKSFFMCALLEQYMLYNMDVVIVDVGHSYSGLCAYFGGKYYTYTEKNPITMNPFAISESEYNIEKKDFLKTLIGLLLKGAEGTISQVEDTVFSNVISAYYSEYFMPESEKKIDNLSFDSFYHYSVEKIKEIKDHEKISFDLDEYRYVLKKFCRGGEYGSLLNETSDASVFTERFIVYEIDSIKENKVLFPIVTLIIMDVVLQKMRHRTGQRKALILEEAWKAIASPLMAGYILYLYKTMRKFWGEPIVVTQELGDILGNAVIKDSILNNSDTICLLDQSKFKENYDDIAKLLSLTPIEQKKIFTINQLDNKEYRGKFKEVYIRRGSSGEVYGVEVSLFQYLTYTTEKPEKNAVETYMRAYGSYQTGLEAFVSDLERSGLKLETFVRKVNLEGIFPAGSIEYFKPDFI</sequence>
<dbReference type="OrthoDB" id="596266at2"/>
<dbReference type="STRING" id="990371.SAMN05421813_10361"/>
<dbReference type="Gene3D" id="1.10.8.730">
    <property type="match status" value="1"/>
</dbReference>
<dbReference type="InterPro" id="IPR043964">
    <property type="entry name" value="P-loop_TraG"/>
</dbReference>
<protein>
    <submittedName>
        <fullName evidence="2">Bacteroides conjugation system ATPase, TraG family</fullName>
    </submittedName>
</protein>
<dbReference type="InterPro" id="IPR053155">
    <property type="entry name" value="F-pilin_assembly_TraC"/>
</dbReference>
<feature type="domain" description="TraG P-loop" evidence="1">
    <location>
        <begin position="387"/>
        <end position="796"/>
    </location>
</feature>
<dbReference type="PANTHER" id="PTHR38467:SF1">
    <property type="entry name" value="CONJUGATIVE TRANSFER: ASSEMBLY"/>
    <property type="match status" value="1"/>
</dbReference>
<dbReference type="RefSeq" id="WP_090699628.1">
    <property type="nucleotide sequence ID" value="NZ_FNHH01000003.1"/>
</dbReference>
<dbReference type="InterPro" id="IPR027417">
    <property type="entry name" value="P-loop_NTPase"/>
</dbReference>
<dbReference type="SUPFAM" id="SSF52540">
    <property type="entry name" value="P-loop containing nucleoside triphosphate hydrolases"/>
    <property type="match status" value="1"/>
</dbReference>
<name>A0A1G9NJ80_9SPHI</name>
<evidence type="ECO:0000313" key="2">
    <source>
        <dbReference type="EMBL" id="SDL86632.1"/>
    </source>
</evidence>
<accession>A0A1G9NJ80</accession>
<dbReference type="Proteomes" id="UP000199226">
    <property type="component" value="Unassembled WGS sequence"/>
</dbReference>
<dbReference type="EMBL" id="FNHH01000003">
    <property type="protein sequence ID" value="SDL86632.1"/>
    <property type="molecule type" value="Genomic_DNA"/>
</dbReference>
<dbReference type="NCBIfam" id="TIGR03783">
    <property type="entry name" value="Bac_Flav_CT_G"/>
    <property type="match status" value="1"/>
</dbReference>
<reference evidence="3" key="1">
    <citation type="submission" date="2016-10" db="EMBL/GenBank/DDBJ databases">
        <authorList>
            <person name="Varghese N."/>
            <person name="Submissions S."/>
        </authorList>
    </citation>
    <scope>NUCLEOTIDE SEQUENCE [LARGE SCALE GENOMIC DNA]</scope>
    <source>
        <strain evidence="3">DSM 24536</strain>
    </source>
</reference>
<dbReference type="PANTHER" id="PTHR38467">
    <property type="match status" value="1"/>
</dbReference>
<gene>
    <name evidence="2" type="ORF">SAMN05421813_10361</name>
</gene>
<evidence type="ECO:0000259" key="1">
    <source>
        <dbReference type="Pfam" id="PF19044"/>
    </source>
</evidence>
<dbReference type="Pfam" id="PF19044">
    <property type="entry name" value="P-loop_TraG"/>
    <property type="match status" value="1"/>
</dbReference>
<organism evidence="2 3">
    <name type="scientific">Daejeonella rubra</name>
    <dbReference type="NCBI Taxonomy" id="990371"/>
    <lineage>
        <taxon>Bacteria</taxon>
        <taxon>Pseudomonadati</taxon>
        <taxon>Bacteroidota</taxon>
        <taxon>Sphingobacteriia</taxon>
        <taxon>Sphingobacteriales</taxon>
        <taxon>Sphingobacteriaceae</taxon>
        <taxon>Daejeonella</taxon>
    </lineage>
</organism>
<dbReference type="AlphaFoldDB" id="A0A1G9NJ80"/>
<dbReference type="Gene3D" id="3.40.50.300">
    <property type="entry name" value="P-loop containing nucleotide triphosphate hydrolases"/>
    <property type="match status" value="1"/>
</dbReference>
<evidence type="ECO:0000313" key="3">
    <source>
        <dbReference type="Proteomes" id="UP000199226"/>
    </source>
</evidence>
<keyword evidence="3" id="KW-1185">Reference proteome</keyword>
<proteinExistence type="predicted"/>